<dbReference type="GO" id="GO:0008270">
    <property type="term" value="F:zinc ion binding"/>
    <property type="evidence" value="ECO:0007669"/>
    <property type="project" value="InterPro"/>
</dbReference>
<dbReference type="AlphaFoldDB" id="A0A2V3ZSJ5"/>
<dbReference type="Proteomes" id="UP000248079">
    <property type="component" value="Unassembled WGS sequence"/>
</dbReference>
<evidence type="ECO:0000313" key="2">
    <source>
        <dbReference type="EMBL" id="PXX93211.1"/>
    </source>
</evidence>
<organism evidence="2 3">
    <name type="scientific">Marinifilum breve</name>
    <dbReference type="NCBI Taxonomy" id="2184082"/>
    <lineage>
        <taxon>Bacteria</taxon>
        <taxon>Pseudomonadati</taxon>
        <taxon>Bacteroidota</taxon>
        <taxon>Bacteroidia</taxon>
        <taxon>Marinilabiliales</taxon>
        <taxon>Marinifilaceae</taxon>
    </lineage>
</organism>
<feature type="non-terminal residue" evidence="2">
    <location>
        <position position="1"/>
    </location>
</feature>
<name>A0A2V3ZSJ5_9BACT</name>
<feature type="domain" description="CCHC-type" evidence="1">
    <location>
        <begin position="24"/>
        <end position="40"/>
    </location>
</feature>
<dbReference type="EMBL" id="QFLI01000107">
    <property type="protein sequence ID" value="PXX93211.1"/>
    <property type="molecule type" value="Genomic_DNA"/>
</dbReference>
<evidence type="ECO:0000259" key="1">
    <source>
        <dbReference type="PROSITE" id="PS50158"/>
    </source>
</evidence>
<dbReference type="PROSITE" id="PS50158">
    <property type="entry name" value="ZF_CCHC"/>
    <property type="match status" value="1"/>
</dbReference>
<dbReference type="GO" id="GO:0003676">
    <property type="term" value="F:nucleic acid binding"/>
    <property type="evidence" value="ECO:0007669"/>
    <property type="project" value="InterPro"/>
</dbReference>
<comment type="caution">
    <text evidence="2">The sequence shown here is derived from an EMBL/GenBank/DDBJ whole genome shotgun (WGS) entry which is preliminary data.</text>
</comment>
<protein>
    <recommendedName>
        <fullName evidence="1">CCHC-type domain-containing protein</fullName>
    </recommendedName>
</protein>
<dbReference type="RefSeq" id="WP_207784750.1">
    <property type="nucleotide sequence ID" value="NZ_QFLI01000107.1"/>
</dbReference>
<dbReference type="Gene3D" id="4.10.60.10">
    <property type="entry name" value="Zinc finger, CCHC-type"/>
    <property type="match status" value="1"/>
</dbReference>
<accession>A0A2V3ZSJ5</accession>
<gene>
    <name evidence="2" type="ORF">DF185_23150</name>
</gene>
<evidence type="ECO:0000313" key="3">
    <source>
        <dbReference type="Proteomes" id="UP000248079"/>
    </source>
</evidence>
<proteinExistence type="predicted"/>
<keyword evidence="3" id="KW-1185">Reference proteome</keyword>
<sequence>YDLQNQNAYIESGFYFHKFKQVKRCYNCGSTKHLIQSCKKYNSVYQKVKKAKKVKKIWVPKKPTNPSGPILKWVPKLA</sequence>
<reference evidence="2 3" key="1">
    <citation type="submission" date="2018-05" db="EMBL/GenBank/DDBJ databases">
        <title>Marinifilum breve JC075T sp. nov., a marine bacterium isolated from Yongle Blue Hole in the South China Sea.</title>
        <authorList>
            <person name="Fu T."/>
        </authorList>
    </citation>
    <scope>NUCLEOTIDE SEQUENCE [LARGE SCALE GENOMIC DNA]</scope>
    <source>
        <strain evidence="2 3">JC075</strain>
    </source>
</reference>
<dbReference type="InterPro" id="IPR001878">
    <property type="entry name" value="Znf_CCHC"/>
</dbReference>